<protein>
    <submittedName>
        <fullName evidence="2">Uncharacterized protein</fullName>
    </submittedName>
</protein>
<dbReference type="AlphaFoldDB" id="A0A1V3XCA5"/>
<dbReference type="Proteomes" id="UP000188532">
    <property type="component" value="Unassembled WGS sequence"/>
</dbReference>
<organism evidence="2 3">
    <name type="scientific">Mycobacterium kansasii</name>
    <dbReference type="NCBI Taxonomy" id="1768"/>
    <lineage>
        <taxon>Bacteria</taxon>
        <taxon>Bacillati</taxon>
        <taxon>Actinomycetota</taxon>
        <taxon>Actinomycetes</taxon>
        <taxon>Mycobacteriales</taxon>
        <taxon>Mycobacteriaceae</taxon>
        <taxon>Mycobacterium</taxon>
    </lineage>
</organism>
<accession>A0A1V3XCA5</accession>
<dbReference type="EMBL" id="MVBN01000003">
    <property type="protein sequence ID" value="OOK76864.1"/>
    <property type="molecule type" value="Genomic_DNA"/>
</dbReference>
<reference evidence="2 3" key="1">
    <citation type="submission" date="2017-02" db="EMBL/GenBank/DDBJ databases">
        <title>Complete genome sequences of Mycobacterium kansasii strains isolated from rhesus macaques.</title>
        <authorList>
            <person name="Panda A."/>
            <person name="Nagaraj S."/>
            <person name="Zhao X."/>
            <person name="Tettelin H."/>
            <person name="Detolla L.J."/>
        </authorList>
    </citation>
    <scope>NUCLEOTIDE SEQUENCE [LARGE SCALE GENOMIC DNA]</scope>
    <source>
        <strain evidence="2 3">11-3469</strain>
    </source>
</reference>
<proteinExistence type="predicted"/>
<evidence type="ECO:0000256" key="1">
    <source>
        <dbReference type="SAM" id="MobiDB-lite"/>
    </source>
</evidence>
<feature type="region of interest" description="Disordered" evidence="1">
    <location>
        <begin position="1"/>
        <end position="43"/>
    </location>
</feature>
<name>A0A1V3XCA5_MYCKA</name>
<evidence type="ECO:0000313" key="2">
    <source>
        <dbReference type="EMBL" id="OOK76864.1"/>
    </source>
</evidence>
<gene>
    <name evidence="2" type="ORF">BZL29_3373</name>
</gene>
<sequence>MTRWAGENAWSPPPVLADAETSTTATRCGGVSAQRIGRTRLRR</sequence>
<comment type="caution">
    <text evidence="2">The sequence shown here is derived from an EMBL/GenBank/DDBJ whole genome shotgun (WGS) entry which is preliminary data.</text>
</comment>
<evidence type="ECO:0000313" key="3">
    <source>
        <dbReference type="Proteomes" id="UP000188532"/>
    </source>
</evidence>